<dbReference type="InterPro" id="IPR013783">
    <property type="entry name" value="Ig-like_fold"/>
</dbReference>
<sequence>MMPHLITYIVAVFWIKGVYLNKENQVSQEPRNLLWKLNDGVKLSFTHNIPNYDTILWYQRSAGDTALKLIAYMYYKNINIESPFQSRFNVSGDGVTAAYLHILNLTHSADSGEYFGAASMHSDKDSDSLIQKPL</sequence>
<dbReference type="Gene3D" id="2.60.40.10">
    <property type="entry name" value="Immunoglobulins"/>
    <property type="match status" value="1"/>
</dbReference>
<evidence type="ECO:0000313" key="3">
    <source>
        <dbReference type="EMBL" id="CAK6983130.1"/>
    </source>
</evidence>
<dbReference type="Proteomes" id="UP001314229">
    <property type="component" value="Unassembled WGS sequence"/>
</dbReference>
<keyword evidence="2" id="KW-0732">Signal</keyword>
<gene>
    <name evidence="3" type="ORF">FSCOSCO3_A003132</name>
</gene>
<evidence type="ECO:0008006" key="5">
    <source>
        <dbReference type="Google" id="ProtNLM"/>
    </source>
</evidence>
<accession>A0AAV1QHX0</accession>
<dbReference type="GO" id="GO:0005886">
    <property type="term" value="C:plasma membrane"/>
    <property type="evidence" value="ECO:0007669"/>
    <property type="project" value="TreeGrafter"/>
</dbReference>
<organism evidence="3 4">
    <name type="scientific">Scomber scombrus</name>
    <name type="common">Atlantic mackerel</name>
    <name type="synonym">Scomber vernalis</name>
    <dbReference type="NCBI Taxonomy" id="13677"/>
    <lineage>
        <taxon>Eukaryota</taxon>
        <taxon>Metazoa</taxon>
        <taxon>Chordata</taxon>
        <taxon>Craniata</taxon>
        <taxon>Vertebrata</taxon>
        <taxon>Euteleostomi</taxon>
        <taxon>Actinopterygii</taxon>
        <taxon>Neopterygii</taxon>
        <taxon>Teleostei</taxon>
        <taxon>Neoteleostei</taxon>
        <taxon>Acanthomorphata</taxon>
        <taxon>Pelagiaria</taxon>
        <taxon>Scombriformes</taxon>
        <taxon>Scombridae</taxon>
        <taxon>Scomber</taxon>
    </lineage>
</organism>
<dbReference type="InterPro" id="IPR036179">
    <property type="entry name" value="Ig-like_dom_sf"/>
</dbReference>
<dbReference type="SUPFAM" id="SSF48726">
    <property type="entry name" value="Immunoglobulin"/>
    <property type="match status" value="1"/>
</dbReference>
<dbReference type="InterPro" id="IPR050413">
    <property type="entry name" value="TCR_beta_variable"/>
</dbReference>
<dbReference type="AlphaFoldDB" id="A0AAV1QHX0"/>
<keyword evidence="4" id="KW-1185">Reference proteome</keyword>
<dbReference type="EMBL" id="CAWUFR010001205">
    <property type="protein sequence ID" value="CAK6983130.1"/>
    <property type="molecule type" value="Genomic_DNA"/>
</dbReference>
<name>A0AAV1QHX0_SCOSC</name>
<keyword evidence="1" id="KW-0391">Immunity</keyword>
<dbReference type="CDD" id="cd00099">
    <property type="entry name" value="IgV"/>
    <property type="match status" value="1"/>
</dbReference>
<dbReference type="PANTHER" id="PTHR23268:SF28">
    <property type="entry name" value="T CELL RECEPTOR BETA VARIABLE 19"/>
    <property type="match status" value="1"/>
</dbReference>
<feature type="chain" id="PRO_5043359665" description="Immunoglobulin V-set domain-containing protein" evidence="2">
    <location>
        <begin position="21"/>
        <end position="134"/>
    </location>
</feature>
<protein>
    <recommendedName>
        <fullName evidence="5">Immunoglobulin V-set domain-containing protein</fullName>
    </recommendedName>
</protein>
<dbReference type="PANTHER" id="PTHR23268">
    <property type="entry name" value="T-CELL RECEPTOR BETA CHAIN"/>
    <property type="match status" value="1"/>
</dbReference>
<proteinExistence type="predicted"/>
<evidence type="ECO:0000256" key="2">
    <source>
        <dbReference type="SAM" id="SignalP"/>
    </source>
</evidence>
<dbReference type="GO" id="GO:0007166">
    <property type="term" value="P:cell surface receptor signaling pathway"/>
    <property type="evidence" value="ECO:0007669"/>
    <property type="project" value="TreeGrafter"/>
</dbReference>
<evidence type="ECO:0000313" key="4">
    <source>
        <dbReference type="Proteomes" id="UP001314229"/>
    </source>
</evidence>
<feature type="signal peptide" evidence="2">
    <location>
        <begin position="1"/>
        <end position="20"/>
    </location>
</feature>
<evidence type="ECO:0000256" key="1">
    <source>
        <dbReference type="ARBA" id="ARBA00022859"/>
    </source>
</evidence>
<comment type="caution">
    <text evidence="3">The sequence shown here is derived from an EMBL/GenBank/DDBJ whole genome shotgun (WGS) entry which is preliminary data.</text>
</comment>
<dbReference type="GO" id="GO:0002376">
    <property type="term" value="P:immune system process"/>
    <property type="evidence" value="ECO:0007669"/>
    <property type="project" value="UniProtKB-KW"/>
</dbReference>
<reference evidence="3 4" key="1">
    <citation type="submission" date="2024-01" db="EMBL/GenBank/DDBJ databases">
        <authorList>
            <person name="Alioto T."/>
            <person name="Alioto T."/>
            <person name="Gomez Garrido J."/>
        </authorList>
    </citation>
    <scope>NUCLEOTIDE SEQUENCE [LARGE SCALE GENOMIC DNA]</scope>
</reference>